<dbReference type="EMBL" id="LJCR01002153">
    <property type="protein sequence ID" value="KPV49164.1"/>
    <property type="molecule type" value="Genomic_DNA"/>
</dbReference>
<feature type="domain" description="Winged helix-turn-helix" evidence="1">
    <location>
        <begin position="14"/>
        <end position="87"/>
    </location>
</feature>
<evidence type="ECO:0000313" key="3">
    <source>
        <dbReference type="Proteomes" id="UP000050509"/>
    </source>
</evidence>
<evidence type="ECO:0000259" key="1">
    <source>
        <dbReference type="Pfam" id="PF25872"/>
    </source>
</evidence>
<comment type="caution">
    <text evidence="2">The sequence shown here is derived from an EMBL/GenBank/DDBJ whole genome shotgun (WGS) entry which is preliminary data.</text>
</comment>
<keyword evidence="3" id="KW-1185">Reference proteome</keyword>
<dbReference type="AlphaFoldDB" id="A0A0P9H5J0"/>
<dbReference type="SUPFAM" id="SSF48452">
    <property type="entry name" value="TPR-like"/>
    <property type="match status" value="2"/>
</dbReference>
<dbReference type="Gene3D" id="1.25.40.10">
    <property type="entry name" value="Tetratricopeptide repeat domain"/>
    <property type="match status" value="1"/>
</dbReference>
<dbReference type="PANTHER" id="PTHR47691:SF3">
    <property type="entry name" value="HTH-TYPE TRANSCRIPTIONAL REGULATOR RV0890C-RELATED"/>
    <property type="match status" value="1"/>
</dbReference>
<organism evidence="2 3">
    <name type="scientific">Kouleothrix aurantiaca</name>
    <dbReference type="NCBI Taxonomy" id="186479"/>
    <lineage>
        <taxon>Bacteria</taxon>
        <taxon>Bacillati</taxon>
        <taxon>Chloroflexota</taxon>
        <taxon>Chloroflexia</taxon>
        <taxon>Chloroflexales</taxon>
        <taxon>Roseiflexineae</taxon>
        <taxon>Roseiflexaceae</taxon>
        <taxon>Kouleothrix</taxon>
    </lineage>
</organism>
<dbReference type="Proteomes" id="UP000050509">
    <property type="component" value="Unassembled WGS sequence"/>
</dbReference>
<accession>A0A0P9H5J0</accession>
<reference evidence="2 3" key="1">
    <citation type="submission" date="2015-09" db="EMBL/GenBank/DDBJ databases">
        <title>Draft genome sequence of Kouleothrix aurantiaca JCM 19913.</title>
        <authorList>
            <person name="Hemp J."/>
        </authorList>
    </citation>
    <scope>NUCLEOTIDE SEQUENCE [LARGE SCALE GENOMIC DNA]</scope>
    <source>
        <strain evidence="2 3">COM-B</strain>
    </source>
</reference>
<sequence>RDTIGWSHALLPAPEQVLFRRIGVFVGDGTLAAIEAICGGNGASPDVVAGVATLLDHSLLRRRIHPDGEPRFGMLETVRVYAAEQLETSGEAPALRDAHAQFYLALADEGPDEDDEIWQARITPEYENLRAALEHSNRAGGDLTVALRLIDTALTAFWYRHGTWQEGIDALERALSDPRNDTSSALYASACADLGQLQALTGSYAAARANFERAMDSARAASDHNFRTWLTERLGWVAREHGDSATAWARMTEALAFARQQENSWLLAGILNSMAEIAILDEDADRAEELLAESQAFAEHHQLEVDTQFWTVNHLGHAAQLRGNFARAVQLHQDSLAYPVGEHYVGLFWAQLGMGESLLGLSRPDEAAGWLRKGLAHSWRQGDRACTSYGLAGLGTAAALDEEPE</sequence>
<dbReference type="Pfam" id="PF25872">
    <property type="entry name" value="HTH_77"/>
    <property type="match status" value="1"/>
</dbReference>
<dbReference type="PANTHER" id="PTHR47691">
    <property type="entry name" value="REGULATOR-RELATED"/>
    <property type="match status" value="1"/>
</dbReference>
<dbReference type="InterPro" id="IPR011990">
    <property type="entry name" value="TPR-like_helical_dom_sf"/>
</dbReference>
<feature type="non-terminal residue" evidence="2">
    <location>
        <position position="405"/>
    </location>
</feature>
<gene>
    <name evidence="2" type="ORF">SE17_34175</name>
</gene>
<feature type="non-terminal residue" evidence="2">
    <location>
        <position position="1"/>
    </location>
</feature>
<dbReference type="InterPro" id="IPR058852">
    <property type="entry name" value="HTH_77"/>
</dbReference>
<dbReference type="PATRIC" id="fig|186479.3.peg.4109"/>
<evidence type="ECO:0000313" key="2">
    <source>
        <dbReference type="EMBL" id="KPV49164.1"/>
    </source>
</evidence>
<protein>
    <recommendedName>
        <fullName evidence="1">Winged helix-turn-helix domain-containing protein</fullName>
    </recommendedName>
</protein>
<name>A0A0P9H5J0_9CHLR</name>
<proteinExistence type="predicted"/>